<evidence type="ECO:0000259" key="11">
    <source>
        <dbReference type="Pfam" id="PF00999"/>
    </source>
</evidence>
<evidence type="ECO:0000259" key="12">
    <source>
        <dbReference type="Pfam" id="PF23256"/>
    </source>
</evidence>
<dbReference type="GO" id="GO:0016020">
    <property type="term" value="C:membrane"/>
    <property type="evidence" value="ECO:0007669"/>
    <property type="project" value="UniProtKB-SubCell"/>
</dbReference>
<feature type="domain" description="Cation/H+ exchanger transmembrane" evidence="11">
    <location>
        <begin position="207"/>
        <end position="431"/>
    </location>
</feature>
<dbReference type="GO" id="GO:0006885">
    <property type="term" value="P:regulation of pH"/>
    <property type="evidence" value="ECO:0007669"/>
    <property type="project" value="TreeGrafter"/>
</dbReference>
<dbReference type="InterPro" id="IPR050794">
    <property type="entry name" value="CPA2_transporter"/>
</dbReference>
<keyword evidence="5" id="KW-0630">Potassium</keyword>
<comment type="subcellular location">
    <subcellularLocation>
        <location evidence="1">Membrane</location>
        <topology evidence="1">Multi-pass membrane protein</topology>
    </subcellularLocation>
</comment>
<proteinExistence type="inferred from homology"/>
<feature type="domain" description="Cation/H(+) antiporter C-terminal" evidence="13">
    <location>
        <begin position="693"/>
        <end position="842"/>
    </location>
</feature>
<dbReference type="EMBL" id="JABEZV010000004">
    <property type="protein sequence ID" value="MBA0708358.1"/>
    <property type="molecule type" value="Genomic_DNA"/>
</dbReference>
<evidence type="ECO:0000256" key="1">
    <source>
        <dbReference type="ARBA" id="ARBA00004141"/>
    </source>
</evidence>
<feature type="transmembrane region" description="Helical" evidence="10">
    <location>
        <begin position="194"/>
        <end position="217"/>
    </location>
</feature>
<evidence type="ECO:0000256" key="3">
    <source>
        <dbReference type="ARBA" id="ARBA00022538"/>
    </source>
</evidence>
<dbReference type="GO" id="GO:0012505">
    <property type="term" value="C:endomembrane system"/>
    <property type="evidence" value="ECO:0007669"/>
    <property type="project" value="TreeGrafter"/>
</dbReference>
<dbReference type="PANTHER" id="PTHR32468">
    <property type="entry name" value="CATION/H + ANTIPORTER"/>
    <property type="match status" value="1"/>
</dbReference>
<dbReference type="GO" id="GO:0015297">
    <property type="term" value="F:antiporter activity"/>
    <property type="evidence" value="ECO:0007669"/>
    <property type="project" value="InterPro"/>
</dbReference>
<gene>
    <name evidence="14" type="ORF">Golax_023491</name>
</gene>
<keyword evidence="15" id="KW-1185">Reference proteome</keyword>
<protein>
    <recommendedName>
        <fullName evidence="16">Cation/H+ exchanger domain-containing protein</fullName>
    </recommendedName>
</protein>
<keyword evidence="7" id="KW-0406">Ion transport</keyword>
<feature type="transmembrane region" description="Helical" evidence="10">
    <location>
        <begin position="335"/>
        <end position="361"/>
    </location>
</feature>
<accession>A0A7J8Z934</accession>
<feature type="transmembrane region" description="Helical" evidence="10">
    <location>
        <begin position="479"/>
        <end position="502"/>
    </location>
</feature>
<organism evidence="14 15">
    <name type="scientific">Gossypium laxum</name>
    <dbReference type="NCBI Taxonomy" id="34288"/>
    <lineage>
        <taxon>Eukaryota</taxon>
        <taxon>Viridiplantae</taxon>
        <taxon>Streptophyta</taxon>
        <taxon>Embryophyta</taxon>
        <taxon>Tracheophyta</taxon>
        <taxon>Spermatophyta</taxon>
        <taxon>Magnoliopsida</taxon>
        <taxon>eudicotyledons</taxon>
        <taxon>Gunneridae</taxon>
        <taxon>Pentapetalae</taxon>
        <taxon>rosids</taxon>
        <taxon>malvids</taxon>
        <taxon>Malvales</taxon>
        <taxon>Malvaceae</taxon>
        <taxon>Malvoideae</taxon>
        <taxon>Gossypium</taxon>
    </lineage>
</organism>
<feature type="transmembrane region" description="Helical" evidence="10">
    <location>
        <begin position="373"/>
        <end position="392"/>
    </location>
</feature>
<evidence type="ECO:0000256" key="6">
    <source>
        <dbReference type="ARBA" id="ARBA00022989"/>
    </source>
</evidence>
<evidence type="ECO:0000256" key="9">
    <source>
        <dbReference type="ARBA" id="ARBA00038341"/>
    </source>
</evidence>
<evidence type="ECO:0000256" key="10">
    <source>
        <dbReference type="SAM" id="Phobius"/>
    </source>
</evidence>
<dbReference type="Pfam" id="PF00999">
    <property type="entry name" value="Na_H_Exchanger"/>
    <property type="match status" value="1"/>
</dbReference>
<dbReference type="InterPro" id="IPR057291">
    <property type="entry name" value="CHX17_2nd"/>
</dbReference>
<dbReference type="Pfam" id="PF23259">
    <property type="entry name" value="CHX17_C"/>
    <property type="match status" value="2"/>
</dbReference>
<comment type="caution">
    <text evidence="14">The sequence shown here is derived from an EMBL/GenBank/DDBJ whole genome shotgun (WGS) entry which is preliminary data.</text>
</comment>
<dbReference type="InterPro" id="IPR038770">
    <property type="entry name" value="Na+/solute_symporter_sf"/>
</dbReference>
<comment type="similarity">
    <text evidence="9">Belongs to the monovalent cation:proton antiporter 2 (CPA2) transporter (TC 2.A.37) family. CHX (TC 2.A.37.4) subfamily.</text>
</comment>
<keyword evidence="2" id="KW-0813">Transport</keyword>
<evidence type="ECO:0000256" key="4">
    <source>
        <dbReference type="ARBA" id="ARBA00022692"/>
    </source>
</evidence>
<evidence type="ECO:0000256" key="8">
    <source>
        <dbReference type="ARBA" id="ARBA00023136"/>
    </source>
</evidence>
<evidence type="ECO:0000313" key="15">
    <source>
        <dbReference type="Proteomes" id="UP000593574"/>
    </source>
</evidence>
<evidence type="ECO:0000256" key="2">
    <source>
        <dbReference type="ARBA" id="ARBA00022448"/>
    </source>
</evidence>
<dbReference type="Pfam" id="PF23256">
    <property type="entry name" value="CHX17_2nd"/>
    <property type="match status" value="1"/>
</dbReference>
<feature type="domain" description="Cation/H(+) antiporter central" evidence="12">
    <location>
        <begin position="558"/>
        <end position="680"/>
    </location>
</feature>
<feature type="transmembrane region" description="Helical" evidence="10">
    <location>
        <begin position="303"/>
        <end position="323"/>
    </location>
</feature>
<feature type="transmembrane region" description="Helical" evidence="10">
    <location>
        <begin position="237"/>
        <end position="253"/>
    </location>
</feature>
<reference evidence="14 15" key="1">
    <citation type="journal article" date="2019" name="Genome Biol. Evol.">
        <title>Insights into the evolution of the New World diploid cottons (Gossypium, subgenus Houzingenia) based on genome sequencing.</title>
        <authorList>
            <person name="Grover C.E."/>
            <person name="Arick M.A. 2nd"/>
            <person name="Thrash A."/>
            <person name="Conover J.L."/>
            <person name="Sanders W.S."/>
            <person name="Peterson D.G."/>
            <person name="Frelichowski J.E."/>
            <person name="Scheffler J.A."/>
            <person name="Scheffler B.E."/>
            <person name="Wendel J.F."/>
        </authorList>
    </citation>
    <scope>NUCLEOTIDE SEQUENCE [LARGE SCALE GENOMIC DNA]</scope>
    <source>
        <strain evidence="14">4</strain>
        <tissue evidence="14">Leaf</tissue>
    </source>
</reference>
<dbReference type="AlphaFoldDB" id="A0A7J8Z934"/>
<keyword evidence="8 10" id="KW-0472">Membrane</keyword>
<dbReference type="GO" id="GO:1902600">
    <property type="term" value="P:proton transmembrane transport"/>
    <property type="evidence" value="ECO:0007669"/>
    <property type="project" value="InterPro"/>
</dbReference>
<dbReference type="Gene3D" id="1.20.1530.20">
    <property type="match status" value="1"/>
</dbReference>
<evidence type="ECO:0008006" key="16">
    <source>
        <dbReference type="Google" id="ProtNLM"/>
    </source>
</evidence>
<keyword evidence="6 10" id="KW-1133">Transmembrane helix</keyword>
<dbReference type="GO" id="GO:0006813">
    <property type="term" value="P:potassium ion transport"/>
    <property type="evidence" value="ECO:0007669"/>
    <property type="project" value="UniProtKB-KW"/>
</dbReference>
<evidence type="ECO:0000256" key="7">
    <source>
        <dbReference type="ARBA" id="ARBA00023065"/>
    </source>
</evidence>
<feature type="domain" description="Cation/H(+) antiporter C-terminal" evidence="13">
    <location>
        <begin position="5"/>
        <end position="148"/>
    </location>
</feature>
<dbReference type="InterPro" id="IPR006153">
    <property type="entry name" value="Cation/H_exchanger_TM"/>
</dbReference>
<sequence length="850" mass="94947">MKSSSYSVGILFLGGKDDREALTLAKRMARDPRVKLTVIRLIAYQDRRDVLDWDTIMDIEILKDVKQNNEVLGNGCDIMYVEQVSDSGSQTAKIIRSVADYYDLIIVGRRYGVESIQSMGLSEWSEFPELGIVGDLFASTDLDSRSAVAMAESLPPPHLLYENATYEFCFVLPSKVNSAGIWENATDPAIIFSYSLPFLELQFVMIFLVNHLVYTILRSIGVKMDINSAFRTTKRSLGIGIVSLLSPILVGAAVHETFRQPNEPKQVTNERLIGTLIEALTSFSVIACLLAELKILNTELGRLALSSAAVGDLSTLFLVRIITFSRHFSSSLLLVLARGVAMCCFIALLFFVFRPLMYWVIKRTPNGEPVAEVYITATMMAAVGCAVLTHWTDRSPLIGAFLFGLAVPDGPPLGSALIDKFECFTNGLFLSVYVTSSTMRIRLQTWDALAFGLIMSSKGIVQLSHICTFSDNKIISQKVFTAMIFSLLANATIVPLLVRFLYDPNSRKYGSYEQRNLMHLKPDVELRVLACVHTPNNVPAMICLLDLTCSMKESPNAVYVIHLIELKGRNSPLFIAHHNQETSTAASSFFENIIPFYEYEGNNWDLVTVKAFTIITPPKLMHDDICTMALDKQTYFIILPFHRKWSIDGSLEEENNVVRNLNCNILDQAPCSVGILIDRGRIQKWMKPSSSSSFSIGMLFLGGKDDREALTLAKWMARKPRVNLTVIHLIANQDYENVVYWDTVLDTEMLKDVKQNIGVLGNGCDIMYVEEVSNCGAQTIKLLRSIANDYDLMIVGRRYGVESVLLTGLSEWSEFPELGVVGDLFASTDLDSRVSVLVVQQQQCINVNRH</sequence>
<evidence type="ECO:0000259" key="13">
    <source>
        <dbReference type="Pfam" id="PF23259"/>
    </source>
</evidence>
<dbReference type="Proteomes" id="UP000593574">
    <property type="component" value="Unassembled WGS sequence"/>
</dbReference>
<evidence type="ECO:0000256" key="5">
    <source>
        <dbReference type="ARBA" id="ARBA00022958"/>
    </source>
</evidence>
<evidence type="ECO:0000313" key="14">
    <source>
        <dbReference type="EMBL" id="MBA0708358.1"/>
    </source>
</evidence>
<dbReference type="InterPro" id="IPR057290">
    <property type="entry name" value="CHX17_C"/>
</dbReference>
<keyword evidence="4 10" id="KW-0812">Transmembrane</keyword>
<keyword evidence="3" id="KW-0633">Potassium transport</keyword>
<dbReference type="PANTHER" id="PTHR32468:SF17">
    <property type="entry name" value="CATION_H(+) ANTIPORTER 4"/>
    <property type="match status" value="1"/>
</dbReference>
<name>A0A7J8Z934_9ROSI</name>
<feature type="transmembrane region" description="Helical" evidence="10">
    <location>
        <begin position="273"/>
        <end position="291"/>
    </location>
</feature>